<protein>
    <submittedName>
        <fullName evidence="2">Uncharacterized protein LOC107065036 isoform X1</fullName>
    </submittedName>
</protein>
<gene>
    <name evidence="2" type="primary">LOC107065036</name>
</gene>
<name>A0ABM1I0S1_POLDO</name>
<evidence type="ECO:0000313" key="1">
    <source>
        <dbReference type="Proteomes" id="UP000694924"/>
    </source>
</evidence>
<dbReference type="InterPro" id="IPR015816">
    <property type="entry name" value="Vitellinogen_b-sht_N"/>
</dbReference>
<sequence length="370" mass="42495">MQIVHYTLHGDFEQEGNPYFFLTFFFYHGFRDNIVFFSSTSASSLSNNKQILEQEEHQMSVAHPCQEMNLTIIPFFLATQFAIPEIEKWKYGPEINYDLNILTTKTNEGENDPVQMDINGGVGCRVKNEDTLLCRISKMNYRMIDMTNNLDETGIIFVNQNFELGYNENGMNRWNMKNPIDIDNLKLIQNFAAQMTIGVNIRQYMGVSTSFVKKENFTIGECNTAFNISWQEDDRSSLEEEQKESSSEEQDEVKLTLIGVPKKSGNINLIIEKFRNPKRCVNGNYYLSWLTRGNLEKKVISSFSRITVKENESFESFTVTTIKAKFQNSAIIHEFSKVKLKSITEATGPLPTIPNSGTDAENMIFNHLTD</sequence>
<proteinExistence type="predicted"/>
<dbReference type="Gene3D" id="2.30.230.10">
    <property type="entry name" value="Lipovitellin, beta-sheet shell regions, chain A"/>
    <property type="match status" value="1"/>
</dbReference>
<keyword evidence="1" id="KW-1185">Reference proteome</keyword>
<dbReference type="RefSeq" id="XP_015173808.1">
    <property type="nucleotide sequence ID" value="XM_015318322.1"/>
</dbReference>
<reference evidence="2" key="1">
    <citation type="submission" date="2025-08" db="UniProtKB">
        <authorList>
            <consortium name="RefSeq"/>
        </authorList>
    </citation>
    <scope>IDENTIFICATION</scope>
    <source>
        <tissue evidence="2">Whole body</tissue>
    </source>
</reference>
<organism evidence="1 2">
    <name type="scientific">Polistes dominula</name>
    <name type="common">European paper wasp</name>
    <name type="synonym">Vespa dominula</name>
    <dbReference type="NCBI Taxonomy" id="743375"/>
    <lineage>
        <taxon>Eukaryota</taxon>
        <taxon>Metazoa</taxon>
        <taxon>Ecdysozoa</taxon>
        <taxon>Arthropoda</taxon>
        <taxon>Hexapoda</taxon>
        <taxon>Insecta</taxon>
        <taxon>Pterygota</taxon>
        <taxon>Neoptera</taxon>
        <taxon>Endopterygota</taxon>
        <taxon>Hymenoptera</taxon>
        <taxon>Apocrita</taxon>
        <taxon>Aculeata</taxon>
        <taxon>Vespoidea</taxon>
        <taxon>Vespidae</taxon>
        <taxon>Polistinae</taxon>
        <taxon>Polistini</taxon>
        <taxon>Polistes</taxon>
    </lineage>
</organism>
<accession>A0ABM1I0S1</accession>
<dbReference type="Proteomes" id="UP000694924">
    <property type="component" value="Unplaced"/>
</dbReference>
<evidence type="ECO:0000313" key="2">
    <source>
        <dbReference type="RefSeq" id="XP_015173808.1"/>
    </source>
</evidence>
<dbReference type="GeneID" id="107065036"/>